<dbReference type="EMBL" id="JAAVUM010000011">
    <property type="protein sequence ID" value="NKE06969.1"/>
    <property type="molecule type" value="Genomic_DNA"/>
</dbReference>
<dbReference type="Proteomes" id="UP000587942">
    <property type="component" value="Unassembled WGS sequence"/>
</dbReference>
<feature type="domain" description="Beta-lactamase-related" evidence="1">
    <location>
        <begin position="77"/>
        <end position="346"/>
    </location>
</feature>
<evidence type="ECO:0000259" key="1">
    <source>
        <dbReference type="Pfam" id="PF00144"/>
    </source>
</evidence>
<accession>A0A846TJL4</accession>
<dbReference type="Pfam" id="PF00144">
    <property type="entry name" value="Beta-lactamase"/>
    <property type="match status" value="1"/>
</dbReference>
<dbReference type="AlphaFoldDB" id="A0A846TJL4"/>
<name>A0A846TJL4_9BACI</name>
<dbReference type="Gene3D" id="3.40.710.10">
    <property type="entry name" value="DD-peptidase/beta-lactamase superfamily"/>
    <property type="match status" value="1"/>
</dbReference>
<comment type="caution">
    <text evidence="2">The sequence shown here is derived from an EMBL/GenBank/DDBJ whole genome shotgun (WGS) entry which is preliminary data.</text>
</comment>
<dbReference type="InterPro" id="IPR001466">
    <property type="entry name" value="Beta-lactam-related"/>
</dbReference>
<dbReference type="RefSeq" id="WP_167833375.1">
    <property type="nucleotide sequence ID" value="NZ_JAAVUM010000011.1"/>
</dbReference>
<gene>
    <name evidence="2" type="ORF">GWK17_16085</name>
</gene>
<dbReference type="InterPro" id="IPR050789">
    <property type="entry name" value="Diverse_Enzym_Activities"/>
</dbReference>
<proteinExistence type="predicted"/>
<protein>
    <submittedName>
        <fullName evidence="2">Serine hydrolase</fullName>
    </submittedName>
</protein>
<sequence length="380" mass="42610">MKKLLLSVVLGIVVMGSGCSNQEGTVTEGKKEVILQETEAYWPTKQWRTSLPEAQGMDSSKLVELYEQLEGNDKVHSFIVVRNGYIVGEKYGGTYSEKSSHNVYSVTKSILGAVAGIAAEEKVIKLEDRALNFFHDVPIENMSQAKKDLTIQHLLTMTTGFDWPEWTENKGVWTNWDNSEDQVKYYLDQQINEEKVGKFNYSSGDPHTLSAILQQRLGKTTSEYAFEKLFEPIGMNSVRWSPDKKGISMGGAGIFMTPRDMAKFGLLYLNKGQWDGNQIVPMDWVEESISPQAATEIPGGENYGYYFWLTEMDGHKVYEAMGAHGQFIGVIPDLNIVAVQTASGNDFDALLKEYVIPAAVSEEPIKVNEEANKRLKELME</sequence>
<evidence type="ECO:0000313" key="2">
    <source>
        <dbReference type="EMBL" id="NKE06969.1"/>
    </source>
</evidence>
<dbReference type="PANTHER" id="PTHR43283:SF7">
    <property type="entry name" value="BETA-LACTAMASE-RELATED DOMAIN-CONTAINING PROTEIN"/>
    <property type="match status" value="1"/>
</dbReference>
<evidence type="ECO:0000313" key="3">
    <source>
        <dbReference type="Proteomes" id="UP000587942"/>
    </source>
</evidence>
<organism evidence="2 3">
    <name type="scientific">Mesobacillus selenatarsenatis</name>
    <dbReference type="NCBI Taxonomy" id="388741"/>
    <lineage>
        <taxon>Bacteria</taxon>
        <taxon>Bacillati</taxon>
        <taxon>Bacillota</taxon>
        <taxon>Bacilli</taxon>
        <taxon>Bacillales</taxon>
        <taxon>Bacillaceae</taxon>
        <taxon>Mesobacillus</taxon>
    </lineage>
</organism>
<dbReference type="PROSITE" id="PS51257">
    <property type="entry name" value="PROKAR_LIPOPROTEIN"/>
    <property type="match status" value="1"/>
</dbReference>
<keyword evidence="2" id="KW-0378">Hydrolase</keyword>
<dbReference type="GO" id="GO:0016787">
    <property type="term" value="F:hydrolase activity"/>
    <property type="evidence" value="ECO:0007669"/>
    <property type="project" value="UniProtKB-KW"/>
</dbReference>
<reference evidence="2 3" key="1">
    <citation type="submission" date="2020-03" db="EMBL/GenBank/DDBJ databases">
        <authorList>
            <person name="Sun Q."/>
        </authorList>
    </citation>
    <scope>NUCLEOTIDE SEQUENCE [LARGE SCALE GENOMIC DNA]</scope>
    <source>
        <strain evidence="2 3">KACC 21451</strain>
    </source>
</reference>
<dbReference type="PANTHER" id="PTHR43283">
    <property type="entry name" value="BETA-LACTAMASE-RELATED"/>
    <property type="match status" value="1"/>
</dbReference>
<dbReference type="InterPro" id="IPR012338">
    <property type="entry name" value="Beta-lactam/transpept-like"/>
</dbReference>
<dbReference type="SUPFAM" id="SSF56601">
    <property type="entry name" value="beta-lactamase/transpeptidase-like"/>
    <property type="match status" value="1"/>
</dbReference>